<feature type="compositionally biased region" description="Pro residues" evidence="1">
    <location>
        <begin position="334"/>
        <end position="449"/>
    </location>
</feature>
<feature type="compositionally biased region" description="Pro residues" evidence="1">
    <location>
        <begin position="462"/>
        <end position="477"/>
    </location>
</feature>
<proteinExistence type="predicted"/>
<feature type="region of interest" description="Disordered" evidence="1">
    <location>
        <begin position="635"/>
        <end position="664"/>
    </location>
</feature>
<dbReference type="PRINTS" id="PR01217">
    <property type="entry name" value="PRICHEXTENSN"/>
</dbReference>
<feature type="region of interest" description="Disordered" evidence="1">
    <location>
        <begin position="559"/>
        <end position="618"/>
    </location>
</feature>
<name>A0A3P3Z6Q4_LEIBR</name>
<evidence type="ECO:0000313" key="3">
    <source>
        <dbReference type="Proteomes" id="UP000319462"/>
    </source>
</evidence>
<gene>
    <name evidence="2" type="ORF">LBRM2904_22.0920</name>
</gene>
<feature type="region of interest" description="Disordered" evidence="1">
    <location>
        <begin position="1"/>
        <end position="31"/>
    </location>
</feature>
<feature type="region of interest" description="Disordered" evidence="1">
    <location>
        <begin position="317"/>
        <end position="494"/>
    </location>
</feature>
<feature type="region of interest" description="Disordered" evidence="1">
    <location>
        <begin position="48"/>
        <end position="105"/>
    </location>
</feature>
<feature type="compositionally biased region" description="Low complexity" evidence="1">
    <location>
        <begin position="647"/>
        <end position="659"/>
    </location>
</feature>
<feature type="compositionally biased region" description="Polar residues" evidence="1">
    <location>
        <begin position="482"/>
        <end position="493"/>
    </location>
</feature>
<feature type="region of interest" description="Disordered" evidence="1">
    <location>
        <begin position="198"/>
        <end position="247"/>
    </location>
</feature>
<feature type="compositionally biased region" description="Low complexity" evidence="1">
    <location>
        <begin position="317"/>
        <end position="333"/>
    </location>
</feature>
<dbReference type="Proteomes" id="UP000319462">
    <property type="component" value="Chromosome 22"/>
</dbReference>
<dbReference type="EMBL" id="LS997621">
    <property type="protein sequence ID" value="SYZ65918.1"/>
    <property type="molecule type" value="Genomic_DNA"/>
</dbReference>
<dbReference type="AlphaFoldDB" id="A0A3P3Z6Q4"/>
<feature type="compositionally biased region" description="Low complexity" evidence="1">
    <location>
        <begin position="575"/>
        <end position="593"/>
    </location>
</feature>
<feature type="compositionally biased region" description="Basic residues" evidence="1">
    <location>
        <begin position="204"/>
        <end position="226"/>
    </location>
</feature>
<organism evidence="2 3">
    <name type="scientific">Leishmania braziliensis MHOM/BR/75/M2904</name>
    <dbReference type="NCBI Taxonomy" id="420245"/>
    <lineage>
        <taxon>Eukaryota</taxon>
        <taxon>Discoba</taxon>
        <taxon>Euglenozoa</taxon>
        <taxon>Kinetoplastea</taxon>
        <taxon>Metakinetoplastina</taxon>
        <taxon>Trypanosomatida</taxon>
        <taxon>Trypanosomatidae</taxon>
        <taxon>Leishmaniinae</taxon>
        <taxon>Leishmania</taxon>
        <taxon>Leishmania braziliensis species complex</taxon>
    </lineage>
</organism>
<evidence type="ECO:0000256" key="1">
    <source>
        <dbReference type="SAM" id="MobiDB-lite"/>
    </source>
</evidence>
<feature type="compositionally biased region" description="Low complexity" evidence="1">
    <location>
        <begin position="452"/>
        <end position="461"/>
    </location>
</feature>
<protein>
    <submittedName>
        <fullName evidence="2">Hypothetical_protein</fullName>
    </submittedName>
</protein>
<feature type="compositionally biased region" description="Polar residues" evidence="1">
    <location>
        <begin position="91"/>
        <end position="105"/>
    </location>
</feature>
<accession>A0A3P3Z6Q4</accession>
<feature type="compositionally biased region" description="Low complexity" evidence="1">
    <location>
        <begin position="56"/>
        <end position="76"/>
    </location>
</feature>
<sequence length="823" mass="86161">MRTVLQTTTTATPPLLSQQQQQRQHHQPQQSHFHANVIALRSLQHRMQLRAEAAQPSHAGPSFHSHSASGPSASSPQHRHCQRCATPPAPLSSSPRKLTTTQTTPAIPGVPFSAWSPQLHAAVLRVADLGEVDITAGACCTALGMVRRTATAQLPEMCHLVHVASDGEGTPAAGRSPGACGACMCRRCDCLNRPYASREEQQHRNHSRHHSRHRKRHASSSSRRHRNDSAVPGPSSPGPPKPSTATTARLPSAIPLLAMPANTSPVASPFRDQDVLERIMAKYRTPPTPLAESAQQQQQPLHIFVHCGCDQMGAPAPATAPGPAKYTATVASPPSTPPPAASVPPPPPAASLPPPPPAASVPPPPPAASLPPPPPAASVPPPPPAASLPPPPPAASVPPPPPAASVPPPPPAASVPPPPPAASVPPPPPAASVPPPPPAASLPPPPPAGAGPLVRSPLLVVAPPPSASVPATPPVAAGPPLTSGSTTAPTNSSIDKERQMLLEKADKYVWQLEQEVQHRSLHYNVVLQQLAEEEARSTALRHDRDALLALNSGLQASLGYTRGSRDSRQQHQNGSFTPSSSTSSRETTPTASPQGASESTMNKPPPSQQQQPARRLPPAVESVYASLQTPADASVAPVPLPAPPPLATSAPAPTATAAAEGRTSATQEVLRHVLLEREAALQSSPRPTTMTAATGTTGSMPHLGYSDGLRRYVDFLYQEAEAGAAHVRRASLPLAAPAAPAAAASSLAPSPPLTAYQLPQYYHTSPAGVGTVLSLANQAQVQQQRQRQLELEQLRLEVAVEGERMKTDMQRWRAYLQQQQQRH</sequence>
<reference evidence="2 3" key="1">
    <citation type="submission" date="2018-09" db="EMBL/GenBank/DDBJ databases">
        <authorList>
            <person name="Peiro R."/>
            <person name="Begona"/>
            <person name="Cbmso G."/>
            <person name="Lopez M."/>
            <person name="Gonzalez S."/>
        </authorList>
    </citation>
    <scope>NUCLEOTIDE SEQUENCE [LARGE SCALE GENOMIC DNA]</scope>
</reference>
<evidence type="ECO:0000313" key="2">
    <source>
        <dbReference type="EMBL" id="SYZ65918.1"/>
    </source>
</evidence>
<feature type="compositionally biased region" description="Low complexity" evidence="1">
    <location>
        <begin position="608"/>
        <end position="618"/>
    </location>
</feature>